<name>B5D3R8_PHOPM</name>
<dbReference type="SUPFAM" id="SSF49785">
    <property type="entry name" value="Galactose-binding domain-like"/>
    <property type="match status" value="1"/>
</dbReference>
<dbReference type="AlphaFoldDB" id="B5D3R8"/>
<proteinExistence type="predicted"/>
<evidence type="ECO:0000313" key="5">
    <source>
        <dbReference type="Proteomes" id="UP000003452"/>
    </source>
</evidence>
<protein>
    <submittedName>
        <fullName evidence="4">Glycosyl hydrolase family 2, sugar binding domain protein</fullName>
    </submittedName>
</protein>
<dbReference type="GeneID" id="43186321"/>
<dbReference type="EMBL" id="ABQC02000024">
    <property type="protein sequence ID" value="EDY94218.1"/>
    <property type="molecule type" value="Genomic_DNA"/>
</dbReference>
<dbReference type="Proteomes" id="UP000003452">
    <property type="component" value="Unassembled WGS sequence"/>
</dbReference>
<dbReference type="InterPro" id="IPR008979">
    <property type="entry name" value="Galactose-bd-like_sf"/>
</dbReference>
<reference evidence="4 5" key="2">
    <citation type="submission" date="2008-08" db="EMBL/GenBank/DDBJ databases">
        <authorList>
            <person name="Fulton L."/>
            <person name="Clifton S."/>
            <person name="Fulton B."/>
            <person name="Xu J."/>
            <person name="Minx P."/>
            <person name="Pepin K.H."/>
            <person name="Johnson M."/>
            <person name="Thiruvilangam P."/>
            <person name="Bhonagiri V."/>
            <person name="Nash W.E."/>
            <person name="Mardis E.R."/>
            <person name="Wilson R.K."/>
        </authorList>
    </citation>
    <scope>NUCLEOTIDE SEQUENCE [LARGE SCALE GENOMIC DNA]</scope>
    <source>
        <strain evidence="5">DSM 17135 / JCM 12973 / M2</strain>
    </source>
</reference>
<dbReference type="OrthoDB" id="9761519at2"/>
<dbReference type="GO" id="GO:0004553">
    <property type="term" value="F:hydrolase activity, hydrolyzing O-glycosyl compounds"/>
    <property type="evidence" value="ECO:0007669"/>
    <property type="project" value="UniProtKB-ARBA"/>
</dbReference>
<keyword evidence="1" id="KW-0732">Signal</keyword>
<feature type="domain" description="Beta-mannosidase-like galactose-binding" evidence="3">
    <location>
        <begin position="876"/>
        <end position="942"/>
    </location>
</feature>
<evidence type="ECO:0000259" key="3">
    <source>
        <dbReference type="Pfam" id="PF22666"/>
    </source>
</evidence>
<evidence type="ECO:0000256" key="1">
    <source>
        <dbReference type="ARBA" id="ARBA00022729"/>
    </source>
</evidence>
<evidence type="ECO:0000313" key="4">
    <source>
        <dbReference type="EMBL" id="EDY94218.1"/>
    </source>
</evidence>
<dbReference type="RefSeq" id="WP_007564178.1">
    <property type="nucleotide sequence ID" value="NZ_DS990134.1"/>
</dbReference>
<dbReference type="PANTHER" id="PTHR43817">
    <property type="entry name" value="GLYCOSYL HYDROLASE"/>
    <property type="match status" value="1"/>
</dbReference>
<dbReference type="Pfam" id="PF22666">
    <property type="entry name" value="Glyco_hydro_2_N2"/>
    <property type="match status" value="1"/>
</dbReference>
<dbReference type="eggNOG" id="COG3250">
    <property type="taxonomic scope" value="Bacteria"/>
</dbReference>
<organism evidence="4 5">
    <name type="scientific">Phocaeicola plebeius (strain DSM 17135 / JCM 12973 / CCUG 54634 / M2)</name>
    <name type="common">Bacteroides plebeius</name>
    <dbReference type="NCBI Taxonomy" id="484018"/>
    <lineage>
        <taxon>Bacteria</taxon>
        <taxon>Pseudomonadati</taxon>
        <taxon>Bacteroidota</taxon>
        <taxon>Bacteroidia</taxon>
        <taxon>Bacteroidales</taxon>
        <taxon>Bacteroidaceae</taxon>
        <taxon>Phocaeicola</taxon>
    </lineage>
</organism>
<gene>
    <name evidence="4" type="ORF">BACPLE_03672</name>
</gene>
<dbReference type="Pfam" id="PF17132">
    <property type="entry name" value="Glyco_hydro_106"/>
    <property type="match status" value="1"/>
</dbReference>
<dbReference type="NCBIfam" id="NF045579">
    <property type="entry name" value="rhamnoside_JR"/>
    <property type="match status" value="1"/>
</dbReference>
<accession>B5D3R8</accession>
<sequence>MKRKSEFCIYLFSCFLFAFSQVGIDCYGQSKTRSTLEKCFDNPPHESFPGVYWYFMDGNISKEGMTKDLESMKKAGLEHLIYLEVNVGIPRGNVNFLSDEWVGLFKHAVHEAERLGIDITLGVGPGWTGSGGPWVQPNQSMQHLVSSSIEVNGGQRVKIHLDTPLPRKPYFGEHTLTPDLKKQWLEFYEDVAVIAFPSVDGKGIIQDIDEKSLVYRAPYSSARNVKQFLPMFADYPKLDTSSVVSSDKIIDLTAYMDHEGMLEWQAPEGKWTIVRFGRRNNGAVTRPAPLPGLGFEVDKFDTLALRSHLDAFTGKLFHELGLSQKKGNKGGLKMLHMDSWEMGAQNWSENFRKEFLKRRGYDPFPFYPVYAGFIVDGCETSERFLWDLRKTSQELILENHAGYLKDYAHKYKLGLSIEPYDMNPSADLELGAVADVPMCEFWSAEFGYNTSFSAVEGTSLAHLKGQNIVPAEAFTAQGDRYAQYPGRMKNQTDWAFAAGINRLMFHTFQHQPLDDNLRPGMTMGPYGVHWDRNQTWWPMVKEYHMYVARCQAMLQMGRTVADILYLCPEGAPHVFRAPASAFEGDLPQMQDKKGHNFDACPPSMLYQAVVNGHRIIFPSGASYSLLVLPDFETMTPELLRKIKDLLSEGAIVVGFPPKKSPSLENYPYCDKEITQLVQDIWGGYTLPEQQVMKKVGKGKIIWGKPIKDKIDNLYPHYDLTSSVLSDMGVGDDFCSDASLRYTHRVMEDCDIYFVSNRSNIPAVADCYFRVEGKMPELWHPLTGNKRDLPEYNVVDGRTKIKLRFDGYESYFIVFRKKGKNTGKGINFREKEIVKVLNAPWRVSFDSQWGGISKTTFTQLIDWSSASDPRIKYYSGNAFYEQTFEWNSSVDNKLYLDLGDVRHFAKVWLNGKELKTLWTSPWVVDISKDIKKGVNQLKIEVVNLWVNRLIGDAFLPDDGIVSGKWPDWMLNKQTRTGNRYTFTTYNHYSKNDTLDKSGLLGPVVILEEKR</sequence>
<keyword evidence="2 4" id="KW-0378">Hydrolase</keyword>
<dbReference type="HOGENOM" id="CLU_003772_2_1_10"/>
<dbReference type="Gene3D" id="2.60.120.260">
    <property type="entry name" value="Galactose-binding domain-like"/>
    <property type="match status" value="1"/>
</dbReference>
<dbReference type="PANTHER" id="PTHR43817:SF1">
    <property type="entry name" value="HYDROLASE, FAMILY 43, PUTATIVE (AFU_ORTHOLOGUE AFUA_3G01660)-RELATED"/>
    <property type="match status" value="1"/>
</dbReference>
<reference evidence="4 5" key="1">
    <citation type="submission" date="2008-08" db="EMBL/GenBank/DDBJ databases">
        <title>Draft genome sequence of Bacteroides plebeius (DSM 17135).</title>
        <authorList>
            <person name="Sudarsanam P."/>
            <person name="Ley R."/>
            <person name="Guruge J."/>
            <person name="Turnbaugh P.J."/>
            <person name="Mahowald M."/>
            <person name="Liep D."/>
            <person name="Gordon J."/>
        </authorList>
    </citation>
    <scope>NUCLEOTIDE SEQUENCE [LARGE SCALE GENOMIC DNA]</scope>
    <source>
        <strain evidence="5">DSM 17135 / JCM 12973 / M2</strain>
    </source>
</reference>
<comment type="caution">
    <text evidence="4">The sequence shown here is derived from an EMBL/GenBank/DDBJ whole genome shotgun (WGS) entry which is preliminary data.</text>
</comment>
<dbReference type="InterPro" id="IPR054593">
    <property type="entry name" value="Beta-mannosidase-like_N2"/>
</dbReference>
<evidence type="ECO:0000256" key="2">
    <source>
        <dbReference type="ARBA" id="ARBA00022801"/>
    </source>
</evidence>